<dbReference type="Proteomes" id="UP000537825">
    <property type="component" value="Unassembled WGS sequence"/>
</dbReference>
<evidence type="ECO:0000256" key="1">
    <source>
        <dbReference type="SAM" id="SignalP"/>
    </source>
</evidence>
<proteinExistence type="predicted"/>
<name>A0A7X5BWL6_9BACT</name>
<feature type="signal peptide" evidence="1">
    <location>
        <begin position="1"/>
        <end position="27"/>
    </location>
</feature>
<keyword evidence="3" id="KW-1185">Reference proteome</keyword>
<dbReference type="EMBL" id="JAAAPK010000010">
    <property type="protein sequence ID" value="NBC44338.1"/>
    <property type="molecule type" value="Genomic_DNA"/>
</dbReference>
<reference evidence="2 3" key="1">
    <citation type="submission" date="2020-01" db="EMBL/GenBank/DDBJ databases">
        <title>The draft genome sequence of Corallococcus exiguus DSM 14696.</title>
        <authorList>
            <person name="Zhang X."/>
            <person name="Zhu H."/>
        </authorList>
    </citation>
    <scope>NUCLEOTIDE SEQUENCE [LARGE SCALE GENOMIC DNA]</scope>
    <source>
        <strain evidence="2 3">DSM 14696</strain>
    </source>
</reference>
<sequence>MRRTALRAALAVATVAGIAISSSAAFAESATDWESGLTFYSGNFVTPVANFPVPDGQCHAFPATAGTLVGWSNFENVIAYKTADCTGQQIWLGTLRSFRPGEFASFSAY</sequence>
<comment type="caution">
    <text evidence="2">The sequence shown here is derived from an EMBL/GenBank/DDBJ whole genome shotgun (WGS) entry which is preliminary data.</text>
</comment>
<protein>
    <submittedName>
        <fullName evidence="2">Uncharacterized protein</fullName>
    </submittedName>
</protein>
<gene>
    <name evidence="2" type="ORF">GTZ93_31475</name>
</gene>
<evidence type="ECO:0000313" key="2">
    <source>
        <dbReference type="EMBL" id="NBC44338.1"/>
    </source>
</evidence>
<organism evidence="2 3">
    <name type="scientific">Corallococcus exiguus</name>
    <dbReference type="NCBI Taxonomy" id="83462"/>
    <lineage>
        <taxon>Bacteria</taxon>
        <taxon>Pseudomonadati</taxon>
        <taxon>Myxococcota</taxon>
        <taxon>Myxococcia</taxon>
        <taxon>Myxococcales</taxon>
        <taxon>Cystobacterineae</taxon>
        <taxon>Myxococcaceae</taxon>
        <taxon>Corallococcus</taxon>
    </lineage>
</organism>
<dbReference type="AlphaFoldDB" id="A0A7X5BWL6"/>
<evidence type="ECO:0000313" key="3">
    <source>
        <dbReference type="Proteomes" id="UP000537825"/>
    </source>
</evidence>
<dbReference type="RefSeq" id="WP_139915474.1">
    <property type="nucleotide sequence ID" value="NZ_CBCSLE010000001.1"/>
</dbReference>
<keyword evidence="1" id="KW-0732">Signal</keyword>
<accession>A0A7X5BWL6</accession>
<feature type="chain" id="PRO_5030988482" evidence="1">
    <location>
        <begin position="28"/>
        <end position="109"/>
    </location>
</feature>